<evidence type="ECO:0000256" key="7">
    <source>
        <dbReference type="ARBA" id="ARBA00037982"/>
    </source>
</evidence>
<dbReference type="GO" id="GO:0005634">
    <property type="term" value="C:nucleus"/>
    <property type="evidence" value="ECO:0007669"/>
    <property type="project" value="TreeGrafter"/>
</dbReference>
<dbReference type="PANTHER" id="PTHR11042">
    <property type="entry name" value="EUKARYOTIC TRANSLATION INITIATION FACTOR 2-ALPHA KINASE EIF2-ALPHA KINASE -RELATED"/>
    <property type="match status" value="1"/>
</dbReference>
<organism evidence="12 13">
    <name type="scientific">Malassezia yamatoensis</name>
    <dbReference type="NCBI Taxonomy" id="253288"/>
    <lineage>
        <taxon>Eukaryota</taxon>
        <taxon>Fungi</taxon>
        <taxon>Dikarya</taxon>
        <taxon>Basidiomycota</taxon>
        <taxon>Ustilaginomycotina</taxon>
        <taxon>Malasseziomycetes</taxon>
        <taxon>Malasseziales</taxon>
        <taxon>Malasseziaceae</taxon>
        <taxon>Malassezia</taxon>
    </lineage>
</organism>
<dbReference type="SMART" id="SM00220">
    <property type="entry name" value="S_TKc"/>
    <property type="match status" value="1"/>
</dbReference>
<evidence type="ECO:0000313" key="13">
    <source>
        <dbReference type="Proteomes" id="UP001219567"/>
    </source>
</evidence>
<keyword evidence="5 12" id="KW-0418">Kinase</keyword>
<comment type="catalytic activity">
    <reaction evidence="8">
        <text>L-threonyl-[protein] + ATP = O-phospho-L-threonyl-[protein] + ADP + H(+)</text>
        <dbReference type="Rhea" id="RHEA:46608"/>
        <dbReference type="Rhea" id="RHEA-COMP:11060"/>
        <dbReference type="Rhea" id="RHEA-COMP:11605"/>
        <dbReference type="ChEBI" id="CHEBI:15378"/>
        <dbReference type="ChEBI" id="CHEBI:30013"/>
        <dbReference type="ChEBI" id="CHEBI:30616"/>
        <dbReference type="ChEBI" id="CHEBI:61977"/>
        <dbReference type="ChEBI" id="CHEBI:456216"/>
        <dbReference type="EC" id="2.7.11.1"/>
    </reaction>
</comment>
<dbReference type="GO" id="GO:0004674">
    <property type="term" value="F:protein serine/threonine kinase activity"/>
    <property type="evidence" value="ECO:0007669"/>
    <property type="project" value="UniProtKB-KW"/>
</dbReference>
<keyword evidence="13" id="KW-1185">Reference proteome</keyword>
<evidence type="ECO:0000259" key="11">
    <source>
        <dbReference type="PROSITE" id="PS50011"/>
    </source>
</evidence>
<evidence type="ECO:0000256" key="9">
    <source>
        <dbReference type="ARBA" id="ARBA00048679"/>
    </source>
</evidence>
<evidence type="ECO:0000256" key="6">
    <source>
        <dbReference type="ARBA" id="ARBA00022840"/>
    </source>
</evidence>
<dbReference type="InterPro" id="IPR008271">
    <property type="entry name" value="Ser/Thr_kinase_AS"/>
</dbReference>
<gene>
    <name evidence="12" type="primary">IKS1</name>
    <name evidence="12" type="ORF">MYAM1_000460</name>
</gene>
<dbReference type="InterPro" id="IPR050339">
    <property type="entry name" value="CC_SR_Kinase"/>
</dbReference>
<dbReference type="PROSITE" id="PS00108">
    <property type="entry name" value="PROTEIN_KINASE_ST"/>
    <property type="match status" value="1"/>
</dbReference>
<dbReference type="Gene3D" id="1.10.510.10">
    <property type="entry name" value="Transferase(Phosphotransferase) domain 1"/>
    <property type="match status" value="1"/>
</dbReference>
<dbReference type="PANTHER" id="PTHR11042:SF138">
    <property type="entry name" value="SERINE_THREONINE-PROTEIN KINASE IKS1-RELATED"/>
    <property type="match status" value="1"/>
</dbReference>
<dbReference type="FunFam" id="3.30.200.20:FF:000306">
    <property type="entry name" value="IKS protein kinase"/>
    <property type="match status" value="1"/>
</dbReference>
<accession>A0AAJ5YPJ5</accession>
<evidence type="ECO:0000256" key="3">
    <source>
        <dbReference type="ARBA" id="ARBA00022679"/>
    </source>
</evidence>
<sequence>MYSDQPGAFEYAQRNTDPSMYYEQGDDDTIETAPQYFRLLSESATGSPRSSSPNPSYMHNMDSNLSNQGYYERFFVEIAKLGRGARGSVYLCQHVLHGHALGRYAIKKVPVGDQAETLLSSLNEVHLMESLNHPNVISYKHAWVEMTQISPFTPVVPTLHVLMMAANGGSLADWIAARAGETDEASMQSTPRVERLKDEFRQRRAAMQCKGSESTRARTGVHLLREEEIVQLLQDITHGLAFLHEKGILHLDIKPGNVLLHWDDDALLPSALLSDFGSSMPQHQNWARKRTGHTGTIEYMAPEAVLPDANGHFQEITSKADIWSLGVLFHLLVFFELPYTQVDDFETLRKDIVNFRDFKENINKRGLHRRFATVDPILTDLLAEMLHVNPQKRPSCPAILAALEGYHARNTQPKSSKESPSFKHERDSLKSSTTPTHQRGMSRGQLLPPASSLQATEVVAYRRFSSMLSPNIQKVILAYAQVGATRAY</sequence>
<evidence type="ECO:0000256" key="8">
    <source>
        <dbReference type="ARBA" id="ARBA00047899"/>
    </source>
</evidence>
<feature type="compositionally biased region" description="Polar residues" evidence="10">
    <location>
        <begin position="430"/>
        <end position="439"/>
    </location>
</feature>
<dbReference type="Pfam" id="PF00069">
    <property type="entry name" value="Pkinase"/>
    <property type="match status" value="1"/>
</dbReference>
<evidence type="ECO:0000256" key="4">
    <source>
        <dbReference type="ARBA" id="ARBA00022741"/>
    </source>
</evidence>
<reference evidence="12 13" key="1">
    <citation type="submission" date="2023-03" db="EMBL/GenBank/DDBJ databases">
        <title>Mating type loci evolution in Malassezia.</title>
        <authorList>
            <person name="Coelho M.A."/>
        </authorList>
    </citation>
    <scope>NUCLEOTIDE SEQUENCE [LARGE SCALE GENOMIC DNA]</scope>
    <source>
        <strain evidence="12 13">CBS 9725</strain>
    </source>
</reference>
<dbReference type="InterPro" id="IPR011009">
    <property type="entry name" value="Kinase-like_dom_sf"/>
</dbReference>
<dbReference type="EC" id="2.7.11.1" evidence="1"/>
<keyword evidence="6" id="KW-0067">ATP-binding</keyword>
<dbReference type="PROSITE" id="PS50011">
    <property type="entry name" value="PROTEIN_KINASE_DOM"/>
    <property type="match status" value="1"/>
</dbReference>
<keyword evidence="4" id="KW-0547">Nucleotide-binding</keyword>
<dbReference type="Gene3D" id="3.30.200.20">
    <property type="entry name" value="Phosphorylase Kinase, domain 1"/>
    <property type="match status" value="1"/>
</dbReference>
<evidence type="ECO:0000256" key="1">
    <source>
        <dbReference type="ARBA" id="ARBA00012513"/>
    </source>
</evidence>
<comment type="catalytic activity">
    <reaction evidence="9">
        <text>L-seryl-[protein] + ATP = O-phospho-L-seryl-[protein] + ADP + H(+)</text>
        <dbReference type="Rhea" id="RHEA:17989"/>
        <dbReference type="Rhea" id="RHEA-COMP:9863"/>
        <dbReference type="Rhea" id="RHEA-COMP:11604"/>
        <dbReference type="ChEBI" id="CHEBI:15378"/>
        <dbReference type="ChEBI" id="CHEBI:29999"/>
        <dbReference type="ChEBI" id="CHEBI:30616"/>
        <dbReference type="ChEBI" id="CHEBI:83421"/>
        <dbReference type="ChEBI" id="CHEBI:456216"/>
        <dbReference type="EC" id="2.7.11.1"/>
    </reaction>
</comment>
<comment type="similarity">
    <text evidence="7">Belongs to the protein kinase superfamily. Ser/Thr protein kinase family. GCN2 subfamily.</text>
</comment>
<dbReference type="GO" id="GO:0005524">
    <property type="term" value="F:ATP binding"/>
    <property type="evidence" value="ECO:0007669"/>
    <property type="project" value="UniProtKB-KW"/>
</dbReference>
<feature type="compositionally biased region" description="Basic and acidic residues" evidence="10">
    <location>
        <begin position="415"/>
        <end position="429"/>
    </location>
</feature>
<dbReference type="SUPFAM" id="SSF56112">
    <property type="entry name" value="Protein kinase-like (PK-like)"/>
    <property type="match status" value="1"/>
</dbReference>
<keyword evidence="3" id="KW-0808">Transferase</keyword>
<name>A0AAJ5YPJ5_9BASI</name>
<protein>
    <recommendedName>
        <fullName evidence="1">non-specific serine/threonine protein kinase</fullName>
        <ecNumber evidence="1">2.7.11.1</ecNumber>
    </recommendedName>
</protein>
<proteinExistence type="inferred from homology"/>
<dbReference type="GO" id="GO:0005737">
    <property type="term" value="C:cytoplasm"/>
    <property type="evidence" value="ECO:0007669"/>
    <property type="project" value="TreeGrafter"/>
</dbReference>
<evidence type="ECO:0000313" key="12">
    <source>
        <dbReference type="EMBL" id="WFC97741.1"/>
    </source>
</evidence>
<evidence type="ECO:0000256" key="5">
    <source>
        <dbReference type="ARBA" id="ARBA00022777"/>
    </source>
</evidence>
<dbReference type="InterPro" id="IPR000719">
    <property type="entry name" value="Prot_kinase_dom"/>
</dbReference>
<dbReference type="AlphaFoldDB" id="A0AAJ5YPJ5"/>
<feature type="domain" description="Protein kinase" evidence="11">
    <location>
        <begin position="75"/>
        <end position="410"/>
    </location>
</feature>
<evidence type="ECO:0000256" key="10">
    <source>
        <dbReference type="SAM" id="MobiDB-lite"/>
    </source>
</evidence>
<feature type="region of interest" description="Disordered" evidence="10">
    <location>
        <begin position="1"/>
        <end position="26"/>
    </location>
</feature>
<dbReference type="EMBL" id="CP119943">
    <property type="protein sequence ID" value="WFC97741.1"/>
    <property type="molecule type" value="Genomic_DNA"/>
</dbReference>
<feature type="region of interest" description="Disordered" evidence="10">
    <location>
        <begin position="409"/>
        <end position="448"/>
    </location>
</feature>
<dbReference type="Proteomes" id="UP001219567">
    <property type="component" value="Chromosome 1"/>
</dbReference>
<keyword evidence="2" id="KW-0723">Serine/threonine-protein kinase</keyword>
<evidence type="ECO:0000256" key="2">
    <source>
        <dbReference type="ARBA" id="ARBA00022527"/>
    </source>
</evidence>